<comment type="subunit">
    <text evidence="9 10">Homodimer and homohexamer; in equilibrium.</text>
</comment>
<accession>A0A0A1MXX8</accession>
<evidence type="ECO:0000313" key="13">
    <source>
        <dbReference type="Proteomes" id="UP000040453"/>
    </source>
</evidence>
<keyword evidence="10" id="KW-0694">RNA-binding</keyword>
<evidence type="ECO:0000256" key="1">
    <source>
        <dbReference type="ARBA" id="ARBA00005565"/>
    </source>
</evidence>
<evidence type="ECO:0000313" key="12">
    <source>
        <dbReference type="EMBL" id="CEI84369.1"/>
    </source>
</evidence>
<dbReference type="FunFam" id="3.40.50.2020:FF:000020">
    <property type="entry name" value="Bifunctional protein PyrR"/>
    <property type="match status" value="1"/>
</dbReference>
<dbReference type="STRING" id="545501.BN997_04313"/>
<dbReference type="NCBIfam" id="NF003549">
    <property type="entry name" value="PRK05205.1-5"/>
    <property type="match status" value="1"/>
</dbReference>
<protein>
    <recommendedName>
        <fullName evidence="10">Bifunctional protein PyrR</fullName>
    </recommendedName>
    <domain>
        <recommendedName>
            <fullName evidence="10">Pyrimidine operon regulatory protein</fullName>
        </recommendedName>
    </domain>
    <domain>
        <recommendedName>
            <fullName evidence="10">Uracil phosphoribosyltransferase</fullName>
            <shortName evidence="10">UPRTase</shortName>
            <ecNumber evidence="10">2.4.2.9</ecNumber>
        </recommendedName>
    </domain>
</protein>
<evidence type="ECO:0000256" key="8">
    <source>
        <dbReference type="ARBA" id="ARBA00056018"/>
    </source>
</evidence>
<dbReference type="GO" id="GO:0006353">
    <property type="term" value="P:DNA-templated transcription termination"/>
    <property type="evidence" value="ECO:0007669"/>
    <property type="project" value="UniProtKB-UniRule"/>
</dbReference>
<dbReference type="Pfam" id="PF00156">
    <property type="entry name" value="Pribosyltran"/>
    <property type="match status" value="1"/>
</dbReference>
<dbReference type="Proteomes" id="UP000040453">
    <property type="component" value="Unassembled WGS sequence"/>
</dbReference>
<feature type="short sequence motif" description="PRPP-binding" evidence="10">
    <location>
        <begin position="101"/>
        <end position="113"/>
    </location>
</feature>
<dbReference type="Gene3D" id="3.40.50.2020">
    <property type="match status" value="1"/>
</dbReference>
<reference evidence="12 13" key="1">
    <citation type="submission" date="2014-11" db="EMBL/GenBank/DDBJ databases">
        <authorList>
            <person name="Urmite Genomes Urmite Genomes"/>
        </authorList>
    </citation>
    <scope>NUCLEOTIDE SEQUENCE [LARGE SCALE GENOMIC DNA]</scope>
    <source>
        <strain evidence="12 13">Oc5</strain>
    </source>
</reference>
<dbReference type="PANTHER" id="PTHR11608:SF0">
    <property type="entry name" value="BIFUNCTIONAL PROTEIN PYRR"/>
    <property type="match status" value="1"/>
</dbReference>
<dbReference type="InterPro" id="IPR000836">
    <property type="entry name" value="PRTase_dom"/>
</dbReference>
<dbReference type="GO" id="GO:0004845">
    <property type="term" value="F:uracil phosphoribosyltransferase activity"/>
    <property type="evidence" value="ECO:0007669"/>
    <property type="project" value="UniProtKB-UniRule"/>
</dbReference>
<dbReference type="EMBL" id="CDGG01000001">
    <property type="protein sequence ID" value="CEI84369.1"/>
    <property type="molecule type" value="Genomic_DNA"/>
</dbReference>
<dbReference type="EC" id="2.4.2.9" evidence="10"/>
<dbReference type="NCBIfam" id="NF003545">
    <property type="entry name" value="PRK05205.1-1"/>
    <property type="match status" value="1"/>
</dbReference>
<evidence type="ECO:0000256" key="3">
    <source>
        <dbReference type="ARBA" id="ARBA00022676"/>
    </source>
</evidence>
<comment type="catalytic activity">
    <reaction evidence="10">
        <text>UMP + diphosphate = 5-phospho-alpha-D-ribose 1-diphosphate + uracil</text>
        <dbReference type="Rhea" id="RHEA:13017"/>
        <dbReference type="ChEBI" id="CHEBI:17568"/>
        <dbReference type="ChEBI" id="CHEBI:33019"/>
        <dbReference type="ChEBI" id="CHEBI:57865"/>
        <dbReference type="ChEBI" id="CHEBI:58017"/>
        <dbReference type="EC" id="2.4.2.9"/>
    </reaction>
</comment>
<comment type="function">
    <text evidence="8 10">Also displays a weak uracil phosphoribosyltransferase activity which is not physiologically significant.</text>
</comment>
<evidence type="ECO:0000256" key="7">
    <source>
        <dbReference type="ARBA" id="ARBA00053556"/>
    </source>
</evidence>
<comment type="function">
    <text evidence="7 10">Regulates transcriptional attenuation of the pyrimidine nucleotide (pyr) operon by binding in a uridine-dependent manner to specific sites on pyr mRNA. This disrupts an antiterminator hairpin in the RNA and favors formation of a downstream transcription terminator, leading to a reduced expression of downstream genes.</text>
</comment>
<dbReference type="AlphaFoldDB" id="A0A0A1MXX8"/>
<keyword evidence="4 10" id="KW-0808">Transferase</keyword>
<dbReference type="PANTHER" id="PTHR11608">
    <property type="entry name" value="BIFUNCTIONAL PROTEIN PYRR"/>
    <property type="match status" value="1"/>
</dbReference>
<dbReference type="InterPro" id="IPR050137">
    <property type="entry name" value="PyrR_bifunctional"/>
</dbReference>
<dbReference type="GO" id="GO:0003723">
    <property type="term" value="F:RNA binding"/>
    <property type="evidence" value="ECO:0007669"/>
    <property type="project" value="UniProtKB-UniRule"/>
</dbReference>
<keyword evidence="2 10" id="KW-0806">Transcription termination</keyword>
<dbReference type="HAMAP" id="MF_01219">
    <property type="entry name" value="PyrR"/>
    <property type="match status" value="1"/>
</dbReference>
<dbReference type="InterPro" id="IPR023050">
    <property type="entry name" value="PyrR"/>
</dbReference>
<dbReference type="NCBIfam" id="NF003548">
    <property type="entry name" value="PRK05205.1-4"/>
    <property type="match status" value="1"/>
</dbReference>
<keyword evidence="3 10" id="KW-0328">Glycosyltransferase</keyword>
<evidence type="ECO:0000256" key="4">
    <source>
        <dbReference type="ARBA" id="ARBA00022679"/>
    </source>
</evidence>
<dbReference type="OrthoDB" id="9802227at2"/>
<evidence type="ECO:0000256" key="6">
    <source>
        <dbReference type="ARBA" id="ARBA00023163"/>
    </source>
</evidence>
<dbReference type="RefSeq" id="WP_042535154.1">
    <property type="nucleotide sequence ID" value="NZ_CAXOIH010000001.1"/>
</dbReference>
<feature type="domain" description="Phosphoribosyltransferase" evidence="11">
    <location>
        <begin position="5"/>
        <end position="163"/>
    </location>
</feature>
<dbReference type="CDD" id="cd06223">
    <property type="entry name" value="PRTases_typeI"/>
    <property type="match status" value="1"/>
</dbReference>
<evidence type="ECO:0000256" key="9">
    <source>
        <dbReference type="ARBA" id="ARBA00063792"/>
    </source>
</evidence>
<proteinExistence type="inferred from homology"/>
<keyword evidence="13" id="KW-1185">Reference proteome</keyword>
<evidence type="ECO:0000256" key="2">
    <source>
        <dbReference type="ARBA" id="ARBA00022472"/>
    </source>
</evidence>
<dbReference type="SUPFAM" id="SSF53271">
    <property type="entry name" value="PRTase-like"/>
    <property type="match status" value="1"/>
</dbReference>
<sequence length="182" mass="20497">MKKKTEILDAAAINRALTRMSHEILEKNKGGENLVLIGIKTRGVPLAKNIQEKIKQIEDIEVPFGELDITMYRDDLEKKDHHEEPRINSVSIDMDITNKQVILIDDVLYTGRTVRAAMDAVMDVGRPAAIQLGALVDRGHRELPIRADYVGKNIPTSEQEIVVVQLSEKDQVDLVSIYEKNT</sequence>
<keyword evidence="5 10" id="KW-0805">Transcription regulation</keyword>
<evidence type="ECO:0000256" key="10">
    <source>
        <dbReference type="HAMAP-Rule" id="MF_01219"/>
    </source>
</evidence>
<comment type="similarity">
    <text evidence="1 10">Belongs to the purine/pyrimidine phosphoribosyltransferase family. PyrR subfamily.</text>
</comment>
<keyword evidence="6 10" id="KW-0804">Transcription</keyword>
<dbReference type="NCBIfam" id="NF003547">
    <property type="entry name" value="PRK05205.1-3"/>
    <property type="match status" value="1"/>
</dbReference>
<dbReference type="InterPro" id="IPR029057">
    <property type="entry name" value="PRTase-like"/>
</dbReference>
<gene>
    <name evidence="10 12" type="primary">pyrR</name>
    <name evidence="12" type="ORF">BN997_04313</name>
</gene>
<organism evidence="12 13">
    <name type="scientific">Oceanobacillus oncorhynchi</name>
    <dbReference type="NCBI Taxonomy" id="545501"/>
    <lineage>
        <taxon>Bacteria</taxon>
        <taxon>Bacillati</taxon>
        <taxon>Bacillota</taxon>
        <taxon>Bacilli</taxon>
        <taxon>Bacillales</taxon>
        <taxon>Bacillaceae</taxon>
        <taxon>Oceanobacillus</taxon>
    </lineage>
</organism>
<name>A0A0A1MXX8_9BACI</name>
<evidence type="ECO:0000256" key="5">
    <source>
        <dbReference type="ARBA" id="ARBA00023015"/>
    </source>
</evidence>
<evidence type="ECO:0000259" key="11">
    <source>
        <dbReference type="Pfam" id="PF00156"/>
    </source>
</evidence>